<feature type="non-terminal residue" evidence="2">
    <location>
        <position position="340"/>
    </location>
</feature>
<feature type="non-terminal residue" evidence="2">
    <location>
        <position position="1"/>
    </location>
</feature>
<sequence length="340" mass="39598">TTTPETRATALVPRKCRMFDIIRKDSGKKMKKVHNTRSKDRETIALLQMTMPEEKEAETTPSLAISRAMAIELQRQHEVDDSLMKNSTVFDMEEFKELKNKQVIREEALEDAQTTVIERVENPYIDKTVVVDQDVNIERETTLSGPEEIQSNTYIEKAVTSSNVEPSDTLTKNLNEGNIALVTLVVNREESNQKNDNRSYDRHTLMNNGTEDTMQPMEDNRFIEVIYTELMEGFTDTACVSKKKPFITYNQTVRNRHSMATRLDYIFLNNDHIWMCKKSETKFGNSDQLHVWYSLYQNQETPKATLWKLNSHMLNNPFISKEIVADLRDKEATLDWDYYK</sequence>
<dbReference type="Proteomes" id="UP000789901">
    <property type="component" value="Unassembled WGS sequence"/>
</dbReference>
<feature type="compositionally biased region" description="Basic and acidic residues" evidence="1">
    <location>
        <begin position="190"/>
        <end position="204"/>
    </location>
</feature>
<evidence type="ECO:0000313" key="3">
    <source>
        <dbReference type="Proteomes" id="UP000789901"/>
    </source>
</evidence>
<gene>
    <name evidence="2" type="ORF">GMARGA_LOCUS34599</name>
</gene>
<evidence type="ECO:0000256" key="1">
    <source>
        <dbReference type="SAM" id="MobiDB-lite"/>
    </source>
</evidence>
<reference evidence="2 3" key="1">
    <citation type="submission" date="2021-06" db="EMBL/GenBank/DDBJ databases">
        <authorList>
            <person name="Kallberg Y."/>
            <person name="Tangrot J."/>
            <person name="Rosling A."/>
        </authorList>
    </citation>
    <scope>NUCLEOTIDE SEQUENCE [LARGE SCALE GENOMIC DNA]</scope>
    <source>
        <strain evidence="2 3">120-4 pot B 10/14</strain>
    </source>
</reference>
<proteinExistence type="predicted"/>
<protein>
    <submittedName>
        <fullName evidence="2">18481_t:CDS:1</fullName>
    </submittedName>
</protein>
<keyword evidence="3" id="KW-1185">Reference proteome</keyword>
<feature type="region of interest" description="Disordered" evidence="1">
    <location>
        <begin position="190"/>
        <end position="214"/>
    </location>
</feature>
<organism evidence="2 3">
    <name type="scientific">Gigaspora margarita</name>
    <dbReference type="NCBI Taxonomy" id="4874"/>
    <lineage>
        <taxon>Eukaryota</taxon>
        <taxon>Fungi</taxon>
        <taxon>Fungi incertae sedis</taxon>
        <taxon>Mucoromycota</taxon>
        <taxon>Glomeromycotina</taxon>
        <taxon>Glomeromycetes</taxon>
        <taxon>Diversisporales</taxon>
        <taxon>Gigasporaceae</taxon>
        <taxon>Gigaspora</taxon>
    </lineage>
</organism>
<name>A0ABN7WSI7_GIGMA</name>
<accession>A0ABN7WSI7</accession>
<dbReference type="EMBL" id="CAJVQB010061224">
    <property type="protein sequence ID" value="CAG8839775.1"/>
    <property type="molecule type" value="Genomic_DNA"/>
</dbReference>
<evidence type="ECO:0000313" key="2">
    <source>
        <dbReference type="EMBL" id="CAG8839775.1"/>
    </source>
</evidence>
<comment type="caution">
    <text evidence="2">The sequence shown here is derived from an EMBL/GenBank/DDBJ whole genome shotgun (WGS) entry which is preliminary data.</text>
</comment>